<protein>
    <submittedName>
        <fullName evidence="1">Uncharacterized protein</fullName>
    </submittedName>
</protein>
<evidence type="ECO:0000313" key="2">
    <source>
        <dbReference type="Proteomes" id="UP000799771"/>
    </source>
</evidence>
<gene>
    <name evidence="1" type="ORF">P153DRAFT_22269</name>
</gene>
<dbReference type="Proteomes" id="UP000799771">
    <property type="component" value="Unassembled WGS sequence"/>
</dbReference>
<reference evidence="1" key="1">
    <citation type="journal article" date="2020" name="Stud. Mycol.">
        <title>101 Dothideomycetes genomes: a test case for predicting lifestyles and emergence of pathogens.</title>
        <authorList>
            <person name="Haridas S."/>
            <person name="Albert R."/>
            <person name="Binder M."/>
            <person name="Bloem J."/>
            <person name="Labutti K."/>
            <person name="Salamov A."/>
            <person name="Andreopoulos B."/>
            <person name="Baker S."/>
            <person name="Barry K."/>
            <person name="Bills G."/>
            <person name="Bluhm B."/>
            <person name="Cannon C."/>
            <person name="Castanera R."/>
            <person name="Culley D."/>
            <person name="Daum C."/>
            <person name="Ezra D."/>
            <person name="Gonzalez J."/>
            <person name="Henrissat B."/>
            <person name="Kuo A."/>
            <person name="Liang C."/>
            <person name="Lipzen A."/>
            <person name="Lutzoni F."/>
            <person name="Magnuson J."/>
            <person name="Mondo S."/>
            <person name="Nolan M."/>
            <person name="Ohm R."/>
            <person name="Pangilinan J."/>
            <person name="Park H.-J."/>
            <person name="Ramirez L."/>
            <person name="Alfaro M."/>
            <person name="Sun H."/>
            <person name="Tritt A."/>
            <person name="Yoshinaga Y."/>
            <person name="Zwiers L.-H."/>
            <person name="Turgeon B."/>
            <person name="Goodwin S."/>
            <person name="Spatafora J."/>
            <person name="Crous P."/>
            <person name="Grigoriev I."/>
        </authorList>
    </citation>
    <scope>NUCLEOTIDE SEQUENCE</scope>
    <source>
        <strain evidence="1">CBS 119687</strain>
    </source>
</reference>
<accession>A0A6A6AGN9</accession>
<dbReference type="EMBL" id="ML977506">
    <property type="protein sequence ID" value="KAF2129591.1"/>
    <property type="molecule type" value="Genomic_DNA"/>
</dbReference>
<name>A0A6A6AGN9_9PLEO</name>
<sequence length="294" mass="34054">MSSESSSTEDLLGYYFLKLPRELRDLVYFYLVTDSSPIVVTDVVLQPIIPHPTLAAEVLEATYTYNTFETTISHDAENASRNIWKQQAKYTKYIRHVIINTTEVGINLDACSDGSALERMEYDCTVRRPHIRKPWEDLLELPRLESLVINLQKRESAVFDWANFSPILYELRARLPQLHTTFNVSFDDILRVRWEDESWADPVPYIPMGFIDVSEMIAPPSDDDRKYVEKHLPNMRTTVSRDAVRGLLDESRAQRRSLGQYYVVKEPALLRLRMAEHYQVYKGLITDSVGACQN</sequence>
<proteinExistence type="predicted"/>
<dbReference type="RefSeq" id="XP_033523980.1">
    <property type="nucleotide sequence ID" value="XM_033662641.1"/>
</dbReference>
<dbReference type="GeneID" id="54403073"/>
<dbReference type="OrthoDB" id="3734023at2759"/>
<keyword evidence="2" id="KW-1185">Reference proteome</keyword>
<evidence type="ECO:0000313" key="1">
    <source>
        <dbReference type="EMBL" id="KAF2129591.1"/>
    </source>
</evidence>
<dbReference type="AlphaFoldDB" id="A0A6A6AGN9"/>
<organism evidence="1 2">
    <name type="scientific">Dothidotthia symphoricarpi CBS 119687</name>
    <dbReference type="NCBI Taxonomy" id="1392245"/>
    <lineage>
        <taxon>Eukaryota</taxon>
        <taxon>Fungi</taxon>
        <taxon>Dikarya</taxon>
        <taxon>Ascomycota</taxon>
        <taxon>Pezizomycotina</taxon>
        <taxon>Dothideomycetes</taxon>
        <taxon>Pleosporomycetidae</taxon>
        <taxon>Pleosporales</taxon>
        <taxon>Dothidotthiaceae</taxon>
        <taxon>Dothidotthia</taxon>
    </lineage>
</organism>